<dbReference type="SUPFAM" id="SSF161098">
    <property type="entry name" value="MetI-like"/>
    <property type="match status" value="1"/>
</dbReference>
<evidence type="ECO:0000256" key="1">
    <source>
        <dbReference type="ARBA" id="ARBA00004651"/>
    </source>
</evidence>
<dbReference type="CDD" id="cd06261">
    <property type="entry name" value="TM_PBP2"/>
    <property type="match status" value="1"/>
</dbReference>
<dbReference type="STRING" id="249408.BOO71_0010402"/>
<dbReference type="PROSITE" id="PS50928">
    <property type="entry name" value="ABC_TM1"/>
    <property type="match status" value="1"/>
</dbReference>
<dbReference type="PANTHER" id="PTHR43386:SF25">
    <property type="entry name" value="PEPTIDE ABC TRANSPORTER PERMEASE PROTEIN"/>
    <property type="match status" value="1"/>
</dbReference>
<dbReference type="Pfam" id="PF12911">
    <property type="entry name" value="OppC_N"/>
    <property type="match status" value="1"/>
</dbReference>
<feature type="transmembrane region" description="Helical" evidence="7">
    <location>
        <begin position="161"/>
        <end position="177"/>
    </location>
</feature>
<dbReference type="Proteomes" id="UP000186607">
    <property type="component" value="Unassembled WGS sequence"/>
</dbReference>
<keyword evidence="3" id="KW-1003">Cell membrane</keyword>
<organism evidence="9 10">
    <name type="scientific">Deinococcus marmoris</name>
    <dbReference type="NCBI Taxonomy" id="249408"/>
    <lineage>
        <taxon>Bacteria</taxon>
        <taxon>Thermotogati</taxon>
        <taxon>Deinococcota</taxon>
        <taxon>Deinococci</taxon>
        <taxon>Deinococcales</taxon>
        <taxon>Deinococcaceae</taxon>
        <taxon>Deinococcus</taxon>
    </lineage>
</organism>
<feature type="domain" description="ABC transmembrane type-1" evidence="8">
    <location>
        <begin position="95"/>
        <end position="284"/>
    </location>
</feature>
<gene>
    <name evidence="9" type="ORF">BOO71_0010402</name>
</gene>
<protein>
    <submittedName>
        <fullName evidence="9">Dipeptide transport system permease protein DppC</fullName>
    </submittedName>
</protein>
<name>A0A1U7NVL9_9DEIO</name>
<evidence type="ECO:0000256" key="4">
    <source>
        <dbReference type="ARBA" id="ARBA00022692"/>
    </source>
</evidence>
<dbReference type="PANTHER" id="PTHR43386">
    <property type="entry name" value="OLIGOPEPTIDE TRANSPORT SYSTEM PERMEASE PROTEIN APPC"/>
    <property type="match status" value="1"/>
</dbReference>
<keyword evidence="10" id="KW-1185">Reference proteome</keyword>
<sequence length="298" mass="32117">MADVTVSSPETAPRKPVSFFRQLRRYPSALVGGVMLVAILAVTLLAPVLFGQDPMLQDIMARMRPPSWYAGGDPNHLLGTDQVGRDTLARVLYGGRTDLFVAGLTVLLSGSFGITMGLIAGYVGGRVDYWISTLIYAVWSFPTILLALVIVAVLGAGLPNLILALVITSWAPFARLVRSQTVALREREFVEAANALGAPTRRILFRHLMPNLMSSILVIATNEFGHVLLSAAALSFLGLGVPPEIPSWGGMLNEARNYLLGMAWMAVIPGVAIFVTVLSVNLIGDGLRDLLDPRIRNN</sequence>
<keyword evidence="5 7" id="KW-1133">Transmembrane helix</keyword>
<comment type="subcellular location">
    <subcellularLocation>
        <location evidence="1 7">Cell membrane</location>
        <topology evidence="1 7">Multi-pass membrane protein</topology>
    </subcellularLocation>
</comment>
<evidence type="ECO:0000313" key="9">
    <source>
        <dbReference type="EMBL" id="OLV16956.1"/>
    </source>
</evidence>
<comment type="similarity">
    <text evidence="7">Belongs to the binding-protein-dependent transport system permease family.</text>
</comment>
<dbReference type="InterPro" id="IPR050366">
    <property type="entry name" value="BP-dependent_transpt_permease"/>
</dbReference>
<evidence type="ECO:0000256" key="2">
    <source>
        <dbReference type="ARBA" id="ARBA00022448"/>
    </source>
</evidence>
<dbReference type="InterPro" id="IPR025966">
    <property type="entry name" value="OppC_N"/>
</dbReference>
<dbReference type="Pfam" id="PF00528">
    <property type="entry name" value="BPD_transp_1"/>
    <property type="match status" value="1"/>
</dbReference>
<dbReference type="EMBL" id="MSTI01000118">
    <property type="protein sequence ID" value="OLV16956.1"/>
    <property type="molecule type" value="Genomic_DNA"/>
</dbReference>
<dbReference type="AlphaFoldDB" id="A0A1U7NVL9"/>
<dbReference type="OrthoDB" id="9779825at2"/>
<dbReference type="GO" id="GO:0055085">
    <property type="term" value="P:transmembrane transport"/>
    <property type="evidence" value="ECO:0007669"/>
    <property type="project" value="InterPro"/>
</dbReference>
<feature type="transmembrane region" description="Helical" evidence="7">
    <location>
        <begin position="99"/>
        <end position="122"/>
    </location>
</feature>
<keyword evidence="6 7" id="KW-0472">Membrane</keyword>
<comment type="caution">
    <text evidence="9">The sequence shown here is derived from an EMBL/GenBank/DDBJ whole genome shotgun (WGS) entry which is preliminary data.</text>
</comment>
<keyword evidence="2 7" id="KW-0813">Transport</keyword>
<dbReference type="GO" id="GO:0005886">
    <property type="term" value="C:plasma membrane"/>
    <property type="evidence" value="ECO:0007669"/>
    <property type="project" value="UniProtKB-SubCell"/>
</dbReference>
<keyword evidence="4 7" id="KW-0812">Transmembrane</keyword>
<feature type="transmembrane region" description="Helical" evidence="7">
    <location>
        <begin position="212"/>
        <end position="238"/>
    </location>
</feature>
<evidence type="ECO:0000259" key="8">
    <source>
        <dbReference type="PROSITE" id="PS50928"/>
    </source>
</evidence>
<feature type="transmembrane region" description="Helical" evidence="7">
    <location>
        <begin position="29"/>
        <end position="50"/>
    </location>
</feature>
<dbReference type="Gene3D" id="1.10.3720.10">
    <property type="entry name" value="MetI-like"/>
    <property type="match status" value="1"/>
</dbReference>
<accession>A0A1U7NVL9</accession>
<evidence type="ECO:0000256" key="3">
    <source>
        <dbReference type="ARBA" id="ARBA00022475"/>
    </source>
</evidence>
<proteinExistence type="inferred from homology"/>
<dbReference type="InterPro" id="IPR000515">
    <property type="entry name" value="MetI-like"/>
</dbReference>
<evidence type="ECO:0000256" key="6">
    <source>
        <dbReference type="ARBA" id="ARBA00023136"/>
    </source>
</evidence>
<feature type="transmembrane region" description="Helical" evidence="7">
    <location>
        <begin position="134"/>
        <end position="155"/>
    </location>
</feature>
<feature type="transmembrane region" description="Helical" evidence="7">
    <location>
        <begin position="258"/>
        <end position="284"/>
    </location>
</feature>
<reference evidence="9 10" key="1">
    <citation type="submission" date="2017-01" db="EMBL/GenBank/DDBJ databases">
        <title>Genome Analysis of Deinococcus marmoris KOPRI26562.</title>
        <authorList>
            <person name="Kim J.H."/>
            <person name="Oh H.-M."/>
        </authorList>
    </citation>
    <scope>NUCLEOTIDE SEQUENCE [LARGE SCALE GENOMIC DNA]</scope>
    <source>
        <strain evidence="9 10">KOPRI26562</strain>
    </source>
</reference>
<evidence type="ECO:0000256" key="7">
    <source>
        <dbReference type="RuleBase" id="RU363032"/>
    </source>
</evidence>
<evidence type="ECO:0000256" key="5">
    <source>
        <dbReference type="ARBA" id="ARBA00022989"/>
    </source>
</evidence>
<dbReference type="InterPro" id="IPR035906">
    <property type="entry name" value="MetI-like_sf"/>
</dbReference>
<evidence type="ECO:0000313" key="10">
    <source>
        <dbReference type="Proteomes" id="UP000186607"/>
    </source>
</evidence>
<dbReference type="RefSeq" id="WP_075834601.1">
    <property type="nucleotide sequence ID" value="NZ_MSTI01000118.1"/>
</dbReference>